<dbReference type="SUPFAM" id="SSF54001">
    <property type="entry name" value="Cysteine proteinases"/>
    <property type="match status" value="1"/>
</dbReference>
<keyword evidence="2" id="KW-1133">Transmembrane helix</keyword>
<feature type="region of interest" description="Disordered" evidence="1">
    <location>
        <begin position="560"/>
        <end position="615"/>
    </location>
</feature>
<evidence type="ECO:0000259" key="3">
    <source>
        <dbReference type="Pfam" id="PF01841"/>
    </source>
</evidence>
<reference evidence="4 5" key="1">
    <citation type="submission" date="2024-07" db="EMBL/GenBank/DDBJ databases">
        <authorList>
            <person name="Lee S."/>
            <person name="Kang M."/>
        </authorList>
    </citation>
    <scope>NUCLEOTIDE SEQUENCE [LARGE SCALE GENOMIC DNA]</scope>
    <source>
        <strain evidence="4 5">DS6</strain>
    </source>
</reference>
<keyword evidence="2" id="KW-0472">Membrane</keyword>
<feature type="transmembrane region" description="Helical" evidence="2">
    <location>
        <begin position="35"/>
        <end position="57"/>
    </location>
</feature>
<feature type="transmembrane region" description="Helical" evidence="2">
    <location>
        <begin position="183"/>
        <end position="200"/>
    </location>
</feature>
<comment type="caution">
    <text evidence="4">The sequence shown here is derived from an EMBL/GenBank/DDBJ whole genome shotgun (WGS) entry which is preliminary data.</text>
</comment>
<dbReference type="InterPro" id="IPR052901">
    <property type="entry name" value="Bact_TGase-like"/>
</dbReference>
<proteinExistence type="predicted"/>
<evidence type="ECO:0000313" key="5">
    <source>
        <dbReference type="Proteomes" id="UP001556631"/>
    </source>
</evidence>
<feature type="transmembrane region" description="Helical" evidence="2">
    <location>
        <begin position="12"/>
        <end position="29"/>
    </location>
</feature>
<keyword evidence="2" id="KW-0812">Transmembrane</keyword>
<dbReference type="Gene3D" id="3.10.620.30">
    <property type="match status" value="1"/>
</dbReference>
<dbReference type="RefSeq" id="WP_367991394.1">
    <property type="nucleotide sequence ID" value="NZ_JBFPJR010000004.1"/>
</dbReference>
<dbReference type="PANTHER" id="PTHR42736">
    <property type="entry name" value="PROTEIN-GLUTAMINE GAMMA-GLUTAMYLTRANSFERASE"/>
    <property type="match status" value="1"/>
</dbReference>
<feature type="transmembrane region" description="Helical" evidence="2">
    <location>
        <begin position="125"/>
        <end position="146"/>
    </location>
</feature>
<evidence type="ECO:0000256" key="2">
    <source>
        <dbReference type="SAM" id="Phobius"/>
    </source>
</evidence>
<dbReference type="InterPro" id="IPR002931">
    <property type="entry name" value="Transglutaminase-like"/>
</dbReference>
<name>A0ABV3SYC6_9ACTN</name>
<evidence type="ECO:0000313" key="4">
    <source>
        <dbReference type="EMBL" id="MEX0426674.1"/>
    </source>
</evidence>
<gene>
    <name evidence="4" type="ORF">AB3X52_03505</name>
</gene>
<feature type="transmembrane region" description="Helical" evidence="2">
    <location>
        <begin position="624"/>
        <end position="648"/>
    </location>
</feature>
<feature type="domain" description="Transglutaminase-like" evidence="3">
    <location>
        <begin position="441"/>
        <end position="555"/>
    </location>
</feature>
<evidence type="ECO:0000256" key="1">
    <source>
        <dbReference type="SAM" id="MobiDB-lite"/>
    </source>
</evidence>
<dbReference type="PANTHER" id="PTHR42736:SF1">
    <property type="entry name" value="PROTEIN-GLUTAMINE GAMMA-GLUTAMYLTRANSFERASE"/>
    <property type="match status" value="1"/>
</dbReference>
<protein>
    <submittedName>
        <fullName evidence="4">Transglutaminase-like domain-containing protein</fullName>
    </submittedName>
</protein>
<organism evidence="4 5">
    <name type="scientific">Nocardioides eburneus</name>
    <dbReference type="NCBI Taxonomy" id="3231482"/>
    <lineage>
        <taxon>Bacteria</taxon>
        <taxon>Bacillati</taxon>
        <taxon>Actinomycetota</taxon>
        <taxon>Actinomycetes</taxon>
        <taxon>Propionibacteriales</taxon>
        <taxon>Nocardioidaceae</taxon>
        <taxon>Nocardioides</taxon>
    </lineage>
</organism>
<feature type="transmembrane region" description="Helical" evidence="2">
    <location>
        <begin position="158"/>
        <end position="177"/>
    </location>
</feature>
<keyword evidence="5" id="KW-1185">Reference proteome</keyword>
<accession>A0ABV3SYC6</accession>
<dbReference type="Pfam" id="PF01841">
    <property type="entry name" value="Transglut_core"/>
    <property type="match status" value="1"/>
</dbReference>
<dbReference type="Proteomes" id="UP001556631">
    <property type="component" value="Unassembled WGS sequence"/>
</dbReference>
<feature type="compositionally biased region" description="Pro residues" evidence="1">
    <location>
        <begin position="584"/>
        <end position="594"/>
    </location>
</feature>
<sequence length="786" mass="83765">MSATVVPRGREAVDAAFLVVLSVLALLGLEPTFTGHQYLLVGVVGLLLGLACVRLAHWRRWPRVSALLLALAVFVVLGPVLCLREDGGPLPTGGALHGLLDAVLLGWKELLTTLPPVDGSGHLLVLPWLVGIAVGLLGGLLLGIGGGGADRIPEAARLGLPLLPPVLLLAAVILLGVRHPASLLLQGIAFAVIALVWITLRGLERTSVRSSRRVGTLRRTAFGVATLAVAAVVAVPASAALTDDTHRDVLRQRVVPPVDVAQFGSPLSAFRRYTQGRAGDPLNLHDTTLMVVKGAPTGTRIRFATLDRYDGTVWAASEEPARALPGVHANAFLHVSDVIDNPVRGRTVHARVTLGKGWSSVWLPTVGALQRLDFTGADRRRLAGDVRYDLETSTGLVPSGLEPGDSYDLTAVEPSDLLTRDETPGPDLDPSVQTASEFLQDVANSMSGDATDPMDRMLTIAAYLKAHGRYSDGVKADQRIYHAGHYQKRLGQDFLEQDLIVGNDEQYAAAMALLANQVGVPARVVLGAELPATGVVTGADVHAWVEVQVADGSWRTLPTDSFMSHRSPAELPPQRTENSRGSEAPPPAPVPPPSTLGGQADQGLKGKKDVDTDEGGGGLHVPRWVLIAVAIVALPVVLVLLFAALVLGAKAWRRARRRAAERPSARIVGAWRELVDHARDLGRAVAVDGPTRREQAVQLDHDEAAGLARVADSHVFGPLPPGEDAAASYWTAVDGARRDLSAGATRWQRVRAALSLVTFWRRWRHEPEPVLPTPRNIPEQELVPPG</sequence>
<feature type="transmembrane region" description="Helical" evidence="2">
    <location>
        <begin position="221"/>
        <end position="241"/>
    </location>
</feature>
<dbReference type="EMBL" id="JBFPJR010000004">
    <property type="protein sequence ID" value="MEX0426674.1"/>
    <property type="molecule type" value="Genomic_DNA"/>
</dbReference>
<feature type="transmembrane region" description="Helical" evidence="2">
    <location>
        <begin position="64"/>
        <end position="81"/>
    </location>
</feature>
<dbReference type="InterPro" id="IPR038765">
    <property type="entry name" value="Papain-like_cys_pep_sf"/>
</dbReference>